<organism evidence="2 3">
    <name type="scientific">Aquabacterium olei</name>
    <dbReference type="NCBI Taxonomy" id="1296669"/>
    <lineage>
        <taxon>Bacteria</taxon>
        <taxon>Pseudomonadati</taxon>
        <taxon>Pseudomonadota</taxon>
        <taxon>Betaproteobacteria</taxon>
        <taxon>Burkholderiales</taxon>
        <taxon>Aquabacterium</taxon>
    </lineage>
</organism>
<feature type="compositionally biased region" description="Low complexity" evidence="1">
    <location>
        <begin position="216"/>
        <end position="260"/>
    </location>
</feature>
<feature type="compositionally biased region" description="Low complexity" evidence="1">
    <location>
        <begin position="176"/>
        <end position="191"/>
    </location>
</feature>
<dbReference type="KEGG" id="aon:DEH84_00215"/>
<evidence type="ECO:0000256" key="1">
    <source>
        <dbReference type="SAM" id="MobiDB-lite"/>
    </source>
</evidence>
<evidence type="ECO:0000313" key="2">
    <source>
        <dbReference type="EMBL" id="AWI52046.1"/>
    </source>
</evidence>
<reference evidence="2 3" key="1">
    <citation type="submission" date="2018-05" db="EMBL/GenBank/DDBJ databases">
        <title>complete genome sequence of Aquabacterium olei NBRC 110486.</title>
        <authorList>
            <person name="Tang B."/>
            <person name="Chang J."/>
            <person name="Zhang L."/>
            <person name="Yang H."/>
        </authorList>
    </citation>
    <scope>NUCLEOTIDE SEQUENCE [LARGE SCALE GENOMIC DNA]</scope>
    <source>
        <strain evidence="2 3">NBRC 110486</strain>
    </source>
</reference>
<accession>A0A2U8FNX1</accession>
<evidence type="ECO:0000313" key="3">
    <source>
        <dbReference type="Proteomes" id="UP000244892"/>
    </source>
</evidence>
<dbReference type="PROSITE" id="PS51257">
    <property type="entry name" value="PROKAR_LIPOPROTEIN"/>
    <property type="match status" value="1"/>
</dbReference>
<gene>
    <name evidence="2" type="ORF">DEH84_00215</name>
</gene>
<protein>
    <submittedName>
        <fullName evidence="2">Uncharacterized protein</fullName>
    </submittedName>
</protein>
<dbReference type="Proteomes" id="UP000244892">
    <property type="component" value="Chromosome"/>
</dbReference>
<name>A0A2U8FNX1_9BURK</name>
<dbReference type="RefSeq" id="WP_109033764.1">
    <property type="nucleotide sequence ID" value="NZ_CP029210.1"/>
</dbReference>
<dbReference type="OrthoDB" id="8701221at2"/>
<proteinExistence type="predicted"/>
<keyword evidence="3" id="KW-1185">Reference proteome</keyword>
<dbReference type="EMBL" id="CP029210">
    <property type="protein sequence ID" value="AWI52046.1"/>
    <property type="molecule type" value="Genomic_DNA"/>
</dbReference>
<dbReference type="AlphaFoldDB" id="A0A2U8FNX1"/>
<feature type="region of interest" description="Disordered" evidence="1">
    <location>
        <begin position="176"/>
        <end position="277"/>
    </location>
</feature>
<sequence>MPTSSLRRASRTALLLCCATLIGGCAVQTDRRGQLQFQVDNAELFGQAVQTFALPDGSEAKLRVLGGQYSIKLQKYLRVIPLENATDVKVRSATLIDGRTVIVIDKAERNCGFKMHLISVKGSEVLAWDFGDCQTAPNVNLYADGATFDFAYPNKTIRYTYQNARLVRNDYAGAPPGAPAASAGPIAAGAPRHVPGLPSAPNGERPAGGTASSGNPPTSARTATAPRTTPASSGAPSAPTRRSTAATPAPRGATPAPSATMNFPSQEQKPVRIVLDN</sequence>